<gene>
    <name evidence="2" type="ORF">KI387_032032</name>
</gene>
<dbReference type="Proteomes" id="UP000824469">
    <property type="component" value="Unassembled WGS sequence"/>
</dbReference>
<reference evidence="2 3" key="1">
    <citation type="journal article" date="2021" name="Nat. Plants">
        <title>The Taxus genome provides insights into paclitaxel biosynthesis.</title>
        <authorList>
            <person name="Xiong X."/>
            <person name="Gou J."/>
            <person name="Liao Q."/>
            <person name="Li Y."/>
            <person name="Zhou Q."/>
            <person name="Bi G."/>
            <person name="Li C."/>
            <person name="Du R."/>
            <person name="Wang X."/>
            <person name="Sun T."/>
            <person name="Guo L."/>
            <person name="Liang H."/>
            <person name="Lu P."/>
            <person name="Wu Y."/>
            <person name="Zhang Z."/>
            <person name="Ro D.K."/>
            <person name="Shang Y."/>
            <person name="Huang S."/>
            <person name="Yan J."/>
        </authorList>
    </citation>
    <scope>NUCLEOTIDE SEQUENCE [LARGE SCALE GENOMIC DNA]</scope>
    <source>
        <strain evidence="2">Ta-2019</strain>
    </source>
</reference>
<keyword evidence="3" id="KW-1185">Reference proteome</keyword>
<sequence length="52" mass="5175">ASSAQNMSVPNIGFTSGSGTTSQTVEVQYSTTIRVQGSKSIGPIPTSGGGSR</sequence>
<evidence type="ECO:0000313" key="2">
    <source>
        <dbReference type="EMBL" id="KAH9287915.1"/>
    </source>
</evidence>
<dbReference type="AlphaFoldDB" id="A0AA38BN92"/>
<comment type="caution">
    <text evidence="2">The sequence shown here is derived from an EMBL/GenBank/DDBJ whole genome shotgun (WGS) entry which is preliminary data.</text>
</comment>
<accession>A0AA38BN92</accession>
<name>A0AA38BN92_TAXCH</name>
<dbReference type="EMBL" id="JAHRHJ020003813">
    <property type="protein sequence ID" value="KAH9287915.1"/>
    <property type="molecule type" value="Genomic_DNA"/>
</dbReference>
<feature type="region of interest" description="Disordered" evidence="1">
    <location>
        <begin position="1"/>
        <end position="22"/>
    </location>
</feature>
<evidence type="ECO:0000256" key="1">
    <source>
        <dbReference type="SAM" id="MobiDB-lite"/>
    </source>
</evidence>
<feature type="non-terminal residue" evidence="2">
    <location>
        <position position="52"/>
    </location>
</feature>
<evidence type="ECO:0000313" key="3">
    <source>
        <dbReference type="Proteomes" id="UP000824469"/>
    </source>
</evidence>
<proteinExistence type="predicted"/>
<organism evidence="2 3">
    <name type="scientific">Taxus chinensis</name>
    <name type="common">Chinese yew</name>
    <name type="synonym">Taxus wallichiana var. chinensis</name>
    <dbReference type="NCBI Taxonomy" id="29808"/>
    <lineage>
        <taxon>Eukaryota</taxon>
        <taxon>Viridiplantae</taxon>
        <taxon>Streptophyta</taxon>
        <taxon>Embryophyta</taxon>
        <taxon>Tracheophyta</taxon>
        <taxon>Spermatophyta</taxon>
        <taxon>Pinopsida</taxon>
        <taxon>Pinidae</taxon>
        <taxon>Conifers II</taxon>
        <taxon>Cupressales</taxon>
        <taxon>Taxaceae</taxon>
        <taxon>Taxus</taxon>
    </lineage>
</organism>
<feature type="non-terminal residue" evidence="2">
    <location>
        <position position="1"/>
    </location>
</feature>
<protein>
    <submittedName>
        <fullName evidence="2">Uncharacterized protein</fullName>
    </submittedName>
</protein>
<feature type="compositionally biased region" description="Low complexity" evidence="1">
    <location>
        <begin position="13"/>
        <end position="22"/>
    </location>
</feature>